<dbReference type="Proteomes" id="UP000887013">
    <property type="component" value="Unassembled WGS sequence"/>
</dbReference>
<proteinExistence type="predicted"/>
<evidence type="ECO:0000313" key="1">
    <source>
        <dbReference type="EMBL" id="GFU47662.1"/>
    </source>
</evidence>
<sequence>MALFCIDCSKKFKTSFFSNKIKICFSKCQIVVETPLVTPLLIPFSKANSELVTKSVTLSPIPLTAGRVEKSRKSGVLSCLSSQLAARKTTNQQRVTSMSELDRLHRSLAYPPARGLYSLRVIAFISSQK</sequence>
<dbReference type="EMBL" id="BMAW01037273">
    <property type="protein sequence ID" value="GFU47662.1"/>
    <property type="molecule type" value="Genomic_DNA"/>
</dbReference>
<dbReference type="OrthoDB" id="6421033at2759"/>
<name>A0A8X6UT48_NEPPI</name>
<evidence type="ECO:0000313" key="2">
    <source>
        <dbReference type="Proteomes" id="UP000887013"/>
    </source>
</evidence>
<protein>
    <submittedName>
        <fullName evidence="1">Uncharacterized protein</fullName>
    </submittedName>
</protein>
<gene>
    <name evidence="1" type="ORF">NPIL_349071</name>
</gene>
<accession>A0A8X6UT48</accession>
<keyword evidence="2" id="KW-1185">Reference proteome</keyword>
<dbReference type="AlphaFoldDB" id="A0A8X6UT48"/>
<reference evidence="1" key="1">
    <citation type="submission" date="2020-08" db="EMBL/GenBank/DDBJ databases">
        <title>Multicomponent nature underlies the extraordinary mechanical properties of spider dragline silk.</title>
        <authorList>
            <person name="Kono N."/>
            <person name="Nakamura H."/>
            <person name="Mori M."/>
            <person name="Yoshida Y."/>
            <person name="Ohtoshi R."/>
            <person name="Malay A.D."/>
            <person name="Moran D.A.P."/>
            <person name="Tomita M."/>
            <person name="Numata K."/>
            <person name="Arakawa K."/>
        </authorList>
    </citation>
    <scope>NUCLEOTIDE SEQUENCE</scope>
</reference>
<organism evidence="1 2">
    <name type="scientific">Nephila pilipes</name>
    <name type="common">Giant wood spider</name>
    <name type="synonym">Nephila maculata</name>
    <dbReference type="NCBI Taxonomy" id="299642"/>
    <lineage>
        <taxon>Eukaryota</taxon>
        <taxon>Metazoa</taxon>
        <taxon>Ecdysozoa</taxon>
        <taxon>Arthropoda</taxon>
        <taxon>Chelicerata</taxon>
        <taxon>Arachnida</taxon>
        <taxon>Araneae</taxon>
        <taxon>Araneomorphae</taxon>
        <taxon>Entelegynae</taxon>
        <taxon>Araneoidea</taxon>
        <taxon>Nephilidae</taxon>
        <taxon>Nephila</taxon>
    </lineage>
</organism>
<comment type="caution">
    <text evidence="1">The sequence shown here is derived from an EMBL/GenBank/DDBJ whole genome shotgun (WGS) entry which is preliminary data.</text>
</comment>